<dbReference type="Pfam" id="PF00561">
    <property type="entry name" value="Abhydrolase_1"/>
    <property type="match status" value="1"/>
</dbReference>
<dbReference type="InterPro" id="IPR029058">
    <property type="entry name" value="AB_hydrolase_fold"/>
</dbReference>
<dbReference type="SUPFAM" id="SSF53474">
    <property type="entry name" value="alpha/beta-Hydrolases"/>
    <property type="match status" value="1"/>
</dbReference>
<dbReference type="GO" id="GO:0016020">
    <property type="term" value="C:membrane"/>
    <property type="evidence" value="ECO:0007669"/>
    <property type="project" value="TreeGrafter"/>
</dbReference>
<comment type="caution">
    <text evidence="2">The sequence shown here is derived from an EMBL/GenBank/DDBJ whole genome shotgun (WGS) entry which is preliminary data.</text>
</comment>
<dbReference type="InterPro" id="IPR000073">
    <property type="entry name" value="AB_hydrolase_1"/>
</dbReference>
<dbReference type="Gene3D" id="3.40.50.1820">
    <property type="entry name" value="alpha/beta hydrolase"/>
    <property type="match status" value="1"/>
</dbReference>
<dbReference type="GO" id="GO:0016787">
    <property type="term" value="F:hydrolase activity"/>
    <property type="evidence" value="ECO:0007669"/>
    <property type="project" value="UniProtKB-KW"/>
</dbReference>
<gene>
    <name evidence="2" type="ORF">F0P94_01285</name>
</gene>
<protein>
    <submittedName>
        <fullName evidence="2">Alpha/beta fold hydrolase</fullName>
    </submittedName>
</protein>
<evidence type="ECO:0000313" key="2">
    <source>
        <dbReference type="EMBL" id="KAA9345747.1"/>
    </source>
</evidence>
<evidence type="ECO:0000259" key="1">
    <source>
        <dbReference type="Pfam" id="PF00561"/>
    </source>
</evidence>
<proteinExistence type="predicted"/>
<dbReference type="PRINTS" id="PR00111">
    <property type="entry name" value="ABHYDROLASE"/>
</dbReference>
<dbReference type="PANTHER" id="PTHR43798">
    <property type="entry name" value="MONOACYLGLYCEROL LIPASE"/>
    <property type="match status" value="1"/>
</dbReference>
<name>A0A5N1J4U6_9BACT</name>
<evidence type="ECO:0000313" key="3">
    <source>
        <dbReference type="Proteomes" id="UP000326570"/>
    </source>
</evidence>
<feature type="domain" description="AB hydrolase-1" evidence="1">
    <location>
        <begin position="32"/>
        <end position="148"/>
    </location>
</feature>
<dbReference type="PANTHER" id="PTHR43798:SF33">
    <property type="entry name" value="HYDROLASE, PUTATIVE (AFU_ORTHOLOGUE AFUA_2G14860)-RELATED"/>
    <property type="match status" value="1"/>
</dbReference>
<dbReference type="Proteomes" id="UP000326570">
    <property type="component" value="Unassembled WGS sequence"/>
</dbReference>
<reference evidence="2 3" key="1">
    <citation type="submission" date="2019-09" db="EMBL/GenBank/DDBJ databases">
        <title>Genome sequence of Adhaeribacter sp. M2.</title>
        <authorList>
            <person name="Srinivasan S."/>
        </authorList>
    </citation>
    <scope>NUCLEOTIDE SEQUENCE [LARGE SCALE GENOMIC DNA]</scope>
    <source>
        <strain evidence="2 3">M2</strain>
    </source>
</reference>
<sequence>MPGFKNTPAYRLATLSGNSCISYLDSGPTNAPVLLFLHGLGDNALIWSQTIPALSPTFRCIAPDLPGHGQSNVHPFNYRMHDYATILSDFLSLLKIRTFSLIGHSMGGQIGIILALRLAAVMEKMVLVAPAGFEQFTAHERQLLELSASYGHTLNVGGAGSSDNNAQRKSVSGMLAEPVFDFLPQIHTDSLVIFGEQDPFIPNRYLHHTTPAAIARSGTAQLPNAQLQLFNRCGHYPQTEQAERFNRALNNFLI</sequence>
<dbReference type="AlphaFoldDB" id="A0A5N1J4U6"/>
<dbReference type="RefSeq" id="WP_150901890.1">
    <property type="nucleotide sequence ID" value="NZ_VTWT01000001.1"/>
</dbReference>
<dbReference type="EMBL" id="VTWT01000001">
    <property type="protein sequence ID" value="KAA9345747.1"/>
    <property type="molecule type" value="Genomic_DNA"/>
</dbReference>
<dbReference type="InterPro" id="IPR050266">
    <property type="entry name" value="AB_hydrolase_sf"/>
</dbReference>
<keyword evidence="3" id="KW-1185">Reference proteome</keyword>
<organism evidence="2 3">
    <name type="scientific">Adhaeribacter soli</name>
    <dbReference type="NCBI Taxonomy" id="2607655"/>
    <lineage>
        <taxon>Bacteria</taxon>
        <taxon>Pseudomonadati</taxon>
        <taxon>Bacteroidota</taxon>
        <taxon>Cytophagia</taxon>
        <taxon>Cytophagales</taxon>
        <taxon>Hymenobacteraceae</taxon>
        <taxon>Adhaeribacter</taxon>
    </lineage>
</organism>
<accession>A0A5N1J4U6</accession>
<keyword evidence="2" id="KW-0378">Hydrolase</keyword>